<dbReference type="InterPro" id="IPR009057">
    <property type="entry name" value="Homeodomain-like_sf"/>
</dbReference>
<feature type="domain" description="HTH rpiR-type" evidence="4">
    <location>
        <begin position="1"/>
        <end position="77"/>
    </location>
</feature>
<dbReference type="GO" id="GO:1901135">
    <property type="term" value="P:carbohydrate derivative metabolic process"/>
    <property type="evidence" value="ECO:0007669"/>
    <property type="project" value="InterPro"/>
</dbReference>
<keyword evidence="2" id="KW-0238">DNA-binding</keyword>
<dbReference type="EMBL" id="LSNE01000003">
    <property type="protein sequence ID" value="KXI30081.1"/>
    <property type="molecule type" value="Genomic_DNA"/>
</dbReference>
<keyword evidence="1" id="KW-0805">Transcription regulation</keyword>
<dbReference type="GO" id="GO:0097367">
    <property type="term" value="F:carbohydrate derivative binding"/>
    <property type="evidence" value="ECO:0007669"/>
    <property type="project" value="InterPro"/>
</dbReference>
<organism evidence="6 7">
    <name type="scientific">Paraglaciecola hydrolytica</name>
    <dbReference type="NCBI Taxonomy" id="1799789"/>
    <lineage>
        <taxon>Bacteria</taxon>
        <taxon>Pseudomonadati</taxon>
        <taxon>Pseudomonadota</taxon>
        <taxon>Gammaproteobacteria</taxon>
        <taxon>Alteromonadales</taxon>
        <taxon>Alteromonadaceae</taxon>
        <taxon>Paraglaciecola</taxon>
    </lineage>
</organism>
<keyword evidence="7" id="KW-1185">Reference proteome</keyword>
<gene>
    <name evidence="6" type="ORF">AX660_08770</name>
</gene>
<proteinExistence type="predicted"/>
<evidence type="ECO:0000256" key="1">
    <source>
        <dbReference type="ARBA" id="ARBA00023015"/>
    </source>
</evidence>
<dbReference type="InterPro" id="IPR035472">
    <property type="entry name" value="RpiR-like_SIS"/>
</dbReference>
<dbReference type="SUPFAM" id="SSF46689">
    <property type="entry name" value="Homeodomain-like"/>
    <property type="match status" value="1"/>
</dbReference>
<dbReference type="PROSITE" id="PS51464">
    <property type="entry name" value="SIS"/>
    <property type="match status" value="1"/>
</dbReference>
<dbReference type="CDD" id="cd05013">
    <property type="entry name" value="SIS_RpiR"/>
    <property type="match status" value="1"/>
</dbReference>
<dbReference type="InterPro" id="IPR046348">
    <property type="entry name" value="SIS_dom_sf"/>
</dbReference>
<dbReference type="PROSITE" id="PS51071">
    <property type="entry name" value="HTH_RPIR"/>
    <property type="match status" value="1"/>
</dbReference>
<keyword evidence="3" id="KW-0804">Transcription</keyword>
<accession>A0A136A4D2</accession>
<feature type="domain" description="SIS" evidence="5">
    <location>
        <begin position="116"/>
        <end position="255"/>
    </location>
</feature>
<dbReference type="OrthoDB" id="257751at2"/>
<dbReference type="Gene3D" id="1.10.10.10">
    <property type="entry name" value="Winged helix-like DNA-binding domain superfamily/Winged helix DNA-binding domain"/>
    <property type="match status" value="1"/>
</dbReference>
<dbReference type="Pfam" id="PF01418">
    <property type="entry name" value="HTH_6"/>
    <property type="match status" value="1"/>
</dbReference>
<dbReference type="RefSeq" id="WP_068373849.1">
    <property type="nucleotide sequence ID" value="NZ_LSNE01000003.1"/>
</dbReference>
<dbReference type="SUPFAM" id="SSF53697">
    <property type="entry name" value="SIS domain"/>
    <property type="match status" value="1"/>
</dbReference>
<dbReference type="Proteomes" id="UP000070299">
    <property type="component" value="Unassembled WGS sequence"/>
</dbReference>
<evidence type="ECO:0000313" key="7">
    <source>
        <dbReference type="Proteomes" id="UP000070299"/>
    </source>
</evidence>
<dbReference type="InterPro" id="IPR036388">
    <property type="entry name" value="WH-like_DNA-bd_sf"/>
</dbReference>
<dbReference type="PANTHER" id="PTHR30514:SF1">
    <property type="entry name" value="HTH-TYPE TRANSCRIPTIONAL REGULATOR HEXR-RELATED"/>
    <property type="match status" value="1"/>
</dbReference>
<reference evidence="7" key="1">
    <citation type="submission" date="2016-02" db="EMBL/GenBank/DDBJ databases">
        <authorList>
            <person name="Schultz-Johansen M."/>
            <person name="Glaring M.A."/>
            <person name="Bech P.K."/>
            <person name="Stougaard P."/>
        </authorList>
    </citation>
    <scope>NUCLEOTIDE SEQUENCE [LARGE SCALE GENOMIC DNA]</scope>
    <source>
        <strain evidence="7">S66</strain>
    </source>
</reference>
<dbReference type="STRING" id="1799789.AX660_08770"/>
<evidence type="ECO:0000259" key="4">
    <source>
        <dbReference type="PROSITE" id="PS51071"/>
    </source>
</evidence>
<dbReference type="InterPro" id="IPR001347">
    <property type="entry name" value="SIS_dom"/>
</dbReference>
<dbReference type="AlphaFoldDB" id="A0A136A4D2"/>
<dbReference type="InterPro" id="IPR000281">
    <property type="entry name" value="HTH_RpiR"/>
</dbReference>
<evidence type="ECO:0000313" key="6">
    <source>
        <dbReference type="EMBL" id="KXI30081.1"/>
    </source>
</evidence>
<dbReference type="GO" id="GO:0003700">
    <property type="term" value="F:DNA-binding transcription factor activity"/>
    <property type="evidence" value="ECO:0007669"/>
    <property type="project" value="InterPro"/>
</dbReference>
<dbReference type="Gene3D" id="3.40.50.10490">
    <property type="entry name" value="Glucose-6-phosphate isomerase like protein, domain 1"/>
    <property type="match status" value="1"/>
</dbReference>
<sequence>MDIVSRMQNALPTLRPAEQKVAQYILDNLSFAASASINELALKIEVSQASITRLARALSCDNVRDMKLKIAQSAAVGARFIEEDSKTVKRPIVYQAIHDILDLNAGLITDDLLKKACDLVTQTQHVLLFGVGGGSTVMAQECHHRLFRLEIKSNAYSDPMLMRMSAATVNKGDVVIALSLSGESPDVLAATRIAQEYGAQIITICASGSLSTVADVHLPLKTQESDYIFQPSASRYVMLAAIDMLASEVAIRNQRKSREKLRRLKFHLDEHRHCSERLPLGD</sequence>
<dbReference type="GO" id="GO:0003677">
    <property type="term" value="F:DNA binding"/>
    <property type="evidence" value="ECO:0007669"/>
    <property type="project" value="UniProtKB-KW"/>
</dbReference>
<evidence type="ECO:0000256" key="2">
    <source>
        <dbReference type="ARBA" id="ARBA00023125"/>
    </source>
</evidence>
<dbReference type="InterPro" id="IPR047640">
    <property type="entry name" value="RpiR-like"/>
</dbReference>
<dbReference type="PANTHER" id="PTHR30514">
    <property type="entry name" value="GLUCOKINASE"/>
    <property type="match status" value="1"/>
</dbReference>
<evidence type="ECO:0000256" key="3">
    <source>
        <dbReference type="ARBA" id="ARBA00023163"/>
    </source>
</evidence>
<comment type="caution">
    <text evidence="6">The sequence shown here is derived from an EMBL/GenBank/DDBJ whole genome shotgun (WGS) entry which is preliminary data.</text>
</comment>
<name>A0A136A4D2_9ALTE</name>
<evidence type="ECO:0000259" key="5">
    <source>
        <dbReference type="PROSITE" id="PS51464"/>
    </source>
</evidence>
<dbReference type="Pfam" id="PF01380">
    <property type="entry name" value="SIS"/>
    <property type="match status" value="1"/>
</dbReference>
<protein>
    <submittedName>
        <fullName evidence="6">Transcriptional regulator</fullName>
    </submittedName>
</protein>